<dbReference type="SUPFAM" id="SSF56672">
    <property type="entry name" value="DNA/RNA polymerases"/>
    <property type="match status" value="1"/>
</dbReference>
<keyword evidence="3" id="KW-1185">Reference proteome</keyword>
<evidence type="ECO:0000313" key="3">
    <source>
        <dbReference type="Proteomes" id="UP001428341"/>
    </source>
</evidence>
<dbReference type="AlphaFoldDB" id="A0AAP0N4U4"/>
<feature type="domain" description="Reverse transcriptase Ty1/copia-type" evidence="1">
    <location>
        <begin position="50"/>
        <end position="294"/>
    </location>
</feature>
<name>A0AAP0N4U4_9ROSI</name>
<comment type="caution">
    <text evidence="2">The sequence shown here is derived from an EMBL/GenBank/DDBJ whole genome shotgun (WGS) entry which is preliminary data.</text>
</comment>
<protein>
    <recommendedName>
        <fullName evidence="1">Reverse transcriptase Ty1/copia-type domain-containing protein</fullName>
    </recommendedName>
</protein>
<evidence type="ECO:0000259" key="1">
    <source>
        <dbReference type="Pfam" id="PF07727"/>
    </source>
</evidence>
<gene>
    <name evidence="2" type="ORF">WN944_022663</name>
</gene>
<reference evidence="2 3" key="1">
    <citation type="submission" date="2024-05" db="EMBL/GenBank/DDBJ databases">
        <title>Haplotype-resolved chromosome-level genome assembly of Huyou (Citrus changshanensis).</title>
        <authorList>
            <person name="Miao C."/>
            <person name="Chen W."/>
            <person name="Wu Y."/>
            <person name="Wang L."/>
            <person name="Zhao S."/>
            <person name="Grierson D."/>
            <person name="Xu C."/>
            <person name="Chen K."/>
        </authorList>
    </citation>
    <scope>NUCLEOTIDE SEQUENCE [LARGE SCALE GENOMIC DNA]</scope>
    <source>
        <strain evidence="2">01-14</strain>
        <tissue evidence="2">Leaf</tissue>
    </source>
</reference>
<accession>A0AAP0N4U4</accession>
<dbReference type="InterPro" id="IPR043502">
    <property type="entry name" value="DNA/RNA_pol_sf"/>
</dbReference>
<evidence type="ECO:0000313" key="2">
    <source>
        <dbReference type="EMBL" id="KAK9229699.1"/>
    </source>
</evidence>
<dbReference type="Proteomes" id="UP001428341">
    <property type="component" value="Unassembled WGS sequence"/>
</dbReference>
<sequence length="443" mass="50408">MVTISKSGIFKPKLYTTALINKEPDTIQEALSDQNYHQAMRDEYEALIRNKTWSLVPSSAEHHVVGNKWVFRVKQNSDGSIAKYKARLIVKGFQQTKGVDYFEIFNPVVKSSTVRIVLSLAAMHKWTIRQMYVNNAFLNGELTEDVYMCQPEGFVDLQKPSYMCKLKNALYGLKQAPRAWYDKLRDCLVTKWGLRNSRADTSLFCKGKQSSMIFILIYVDDILITGPNSAELEQFISEFNKVFALKDLGELSYFLGIEVSYVKDDIYLSQRKYIGDLLSKADMLECKGCDTPMVTGSKLQKKAKCYLGQYVEDPTGYRSLVGGLQYLVLIRPEVAYAVHKLSQYVSDPTLQHIIACKRVLRYLKETKDYGLKFSSEGEMKLTGYTNADWACDIDDRKSTGAYCIYLGRNLISWSSKKQSVVARSSAESEYRALASASTEISWI</sequence>
<dbReference type="CDD" id="cd09272">
    <property type="entry name" value="RNase_HI_RT_Ty1"/>
    <property type="match status" value="1"/>
</dbReference>
<dbReference type="Pfam" id="PF07727">
    <property type="entry name" value="RVT_2"/>
    <property type="match status" value="1"/>
</dbReference>
<dbReference type="InterPro" id="IPR013103">
    <property type="entry name" value="RVT_2"/>
</dbReference>
<dbReference type="PANTHER" id="PTHR11439:SF467">
    <property type="entry name" value="INTEGRASE CATALYTIC DOMAIN-CONTAINING PROTEIN"/>
    <property type="match status" value="1"/>
</dbReference>
<dbReference type="EMBL" id="JBCGBO010000001">
    <property type="protein sequence ID" value="KAK9229699.1"/>
    <property type="molecule type" value="Genomic_DNA"/>
</dbReference>
<dbReference type="PANTHER" id="PTHR11439">
    <property type="entry name" value="GAG-POL-RELATED RETROTRANSPOSON"/>
    <property type="match status" value="1"/>
</dbReference>
<organism evidence="2 3">
    <name type="scientific">Citrus x changshan-huyou</name>
    <dbReference type="NCBI Taxonomy" id="2935761"/>
    <lineage>
        <taxon>Eukaryota</taxon>
        <taxon>Viridiplantae</taxon>
        <taxon>Streptophyta</taxon>
        <taxon>Embryophyta</taxon>
        <taxon>Tracheophyta</taxon>
        <taxon>Spermatophyta</taxon>
        <taxon>Magnoliopsida</taxon>
        <taxon>eudicotyledons</taxon>
        <taxon>Gunneridae</taxon>
        <taxon>Pentapetalae</taxon>
        <taxon>rosids</taxon>
        <taxon>malvids</taxon>
        <taxon>Sapindales</taxon>
        <taxon>Rutaceae</taxon>
        <taxon>Aurantioideae</taxon>
        <taxon>Citrus</taxon>
    </lineage>
</organism>
<proteinExistence type="predicted"/>